<name>A0A5K7YWF1_9BACT</name>
<dbReference type="OrthoDB" id="9777090at2"/>
<keyword evidence="1" id="KW-1133">Transmembrane helix</keyword>
<evidence type="ECO:0000313" key="3">
    <source>
        <dbReference type="Proteomes" id="UP000427906"/>
    </source>
</evidence>
<dbReference type="EMBL" id="AP021874">
    <property type="protein sequence ID" value="BBO69007.1"/>
    <property type="molecule type" value="Genomic_DNA"/>
</dbReference>
<sequence>MKKDATIILIFSLVAYTLIVVLVHYTQSYVIFQSRGASNAPPKHLDIDEAVLTTPDGERLYAWWLQTDNAEKTILYFQES</sequence>
<proteinExistence type="predicted"/>
<organism evidence="2 3">
    <name type="scientific">Desulfosarcina alkanivorans</name>
    <dbReference type="NCBI Taxonomy" id="571177"/>
    <lineage>
        <taxon>Bacteria</taxon>
        <taxon>Pseudomonadati</taxon>
        <taxon>Thermodesulfobacteriota</taxon>
        <taxon>Desulfobacteria</taxon>
        <taxon>Desulfobacterales</taxon>
        <taxon>Desulfosarcinaceae</taxon>
        <taxon>Desulfosarcina</taxon>
    </lineage>
</organism>
<dbReference type="AlphaFoldDB" id="A0A5K7YWF1"/>
<keyword evidence="1" id="KW-0472">Membrane</keyword>
<keyword evidence="3" id="KW-1185">Reference proteome</keyword>
<dbReference type="Proteomes" id="UP000427906">
    <property type="component" value="Chromosome"/>
</dbReference>
<protein>
    <submittedName>
        <fullName evidence="2">Uncharacterized protein</fullName>
    </submittedName>
</protein>
<evidence type="ECO:0000313" key="2">
    <source>
        <dbReference type="EMBL" id="BBO69007.1"/>
    </source>
</evidence>
<keyword evidence="1" id="KW-0812">Transmembrane</keyword>
<evidence type="ECO:0000256" key="1">
    <source>
        <dbReference type="SAM" id="Phobius"/>
    </source>
</evidence>
<feature type="transmembrane region" description="Helical" evidence="1">
    <location>
        <begin position="6"/>
        <end position="25"/>
    </location>
</feature>
<reference evidence="2 3" key="1">
    <citation type="submission" date="2019-11" db="EMBL/GenBank/DDBJ databases">
        <title>Comparative genomics of hydrocarbon-degrading Desulfosarcina strains.</title>
        <authorList>
            <person name="Watanabe M."/>
            <person name="Kojima H."/>
            <person name="Fukui M."/>
        </authorList>
    </citation>
    <scope>NUCLEOTIDE SEQUENCE [LARGE SCALE GENOMIC DNA]</scope>
    <source>
        <strain evidence="2 3">PL12</strain>
    </source>
</reference>
<gene>
    <name evidence="2" type="ORF">DSCA_29370</name>
</gene>
<dbReference type="RefSeq" id="WP_155317091.1">
    <property type="nucleotide sequence ID" value="NZ_AP021874.1"/>
</dbReference>
<dbReference type="KEGG" id="dalk:DSCA_29370"/>
<accession>A0A5K7YWF1</accession>